<dbReference type="InterPro" id="IPR019019">
    <property type="entry name" value="H-type_lectin_domain"/>
</dbReference>
<accession>A0A5N6SRV4</accession>
<evidence type="ECO:0000313" key="3">
    <source>
        <dbReference type="Proteomes" id="UP000325672"/>
    </source>
</evidence>
<reference evidence="2 3" key="1">
    <citation type="submission" date="2019-04" db="EMBL/GenBank/DDBJ databases">
        <title>Friends and foes A comparative genomics study of 23 Aspergillus species from section Flavi.</title>
        <authorList>
            <consortium name="DOE Joint Genome Institute"/>
            <person name="Kjaerbolling I."/>
            <person name="Vesth T."/>
            <person name="Frisvad J.C."/>
            <person name="Nybo J.L."/>
            <person name="Theobald S."/>
            <person name="Kildgaard S."/>
            <person name="Isbrandt T."/>
            <person name="Kuo A."/>
            <person name="Sato A."/>
            <person name="Lyhne E.K."/>
            <person name="Kogle M.E."/>
            <person name="Wiebenga A."/>
            <person name="Kun R.S."/>
            <person name="Lubbers R.J."/>
            <person name="Makela M.R."/>
            <person name="Barry K."/>
            <person name="Chovatia M."/>
            <person name="Clum A."/>
            <person name="Daum C."/>
            <person name="Haridas S."/>
            <person name="He G."/>
            <person name="LaButti K."/>
            <person name="Lipzen A."/>
            <person name="Mondo S."/>
            <person name="Riley R."/>
            <person name="Salamov A."/>
            <person name="Simmons B.A."/>
            <person name="Magnuson J.K."/>
            <person name="Henrissat B."/>
            <person name="Mortensen U.H."/>
            <person name="Larsen T.O."/>
            <person name="Devries R.P."/>
            <person name="Grigoriev I.V."/>
            <person name="Machida M."/>
            <person name="Baker S.E."/>
            <person name="Andersen M.R."/>
        </authorList>
    </citation>
    <scope>NUCLEOTIDE SEQUENCE [LARGE SCALE GENOMIC DNA]</scope>
    <source>
        <strain evidence="2 3">CBS 117625</strain>
    </source>
</reference>
<evidence type="ECO:0000313" key="2">
    <source>
        <dbReference type="EMBL" id="KAE8137426.1"/>
    </source>
</evidence>
<gene>
    <name evidence="2" type="ORF">BDV38DRAFT_282972</name>
</gene>
<dbReference type="SUPFAM" id="SSF55486">
    <property type="entry name" value="Metalloproteases ('zincins'), catalytic domain"/>
    <property type="match status" value="1"/>
</dbReference>
<organism evidence="2 3">
    <name type="scientific">Aspergillus pseudotamarii</name>
    <dbReference type="NCBI Taxonomy" id="132259"/>
    <lineage>
        <taxon>Eukaryota</taxon>
        <taxon>Fungi</taxon>
        <taxon>Dikarya</taxon>
        <taxon>Ascomycota</taxon>
        <taxon>Pezizomycotina</taxon>
        <taxon>Eurotiomycetes</taxon>
        <taxon>Eurotiomycetidae</taxon>
        <taxon>Eurotiales</taxon>
        <taxon>Aspergillaceae</taxon>
        <taxon>Aspergillus</taxon>
        <taxon>Aspergillus subgen. Circumdati</taxon>
    </lineage>
</organism>
<sequence length="542" mass="61261">MPFCSFIEPDARKTNPYIYDHIKDRKALQSFSLAIIDSYKWPAGTKLRVRFLPRNEGNPNSIDGTEDHKNQVRIHAPTWTENTSISFRFLDDSSTKEDLQNAEIRIQFQNGSYGESQLGTTCNTVPVEEPTMLLGVQGERFKSLILHEFGHALGAIHEHSSPRANLTWNKERVIESYRGKGIPEKDLPGYVETNILARYNEYDDEGKRHTSATNFDTRSIMIYTIDSSWTQERVQIDWPDGLSGRDKEWIQTAYPPAARTVYGGRFSGPAVILSLTKDSPRGQQVAQDSQYHIGWTSLRTERRNPPSIALGLIRFRLPHPNIKVGVSAENVTKTHFATHLRSSGNLDGFLSCLGSWFAPEMDDRNFQVDTASFEAEDPNVSQMIQFSWGFDEPPEVIVWLQDIDMNVTNADQFSVDTKPANITEEGFELCIKWTGDQGRHRAKVSWIACAKSFRIKCSNHDFDNFTQKNDFTEATNIGTGNYGIEGIYHGIKGFQCKSSHVTKTGLVQLQTHIRDRKSNKFTIVAETAGADYVKVACLAICK</sequence>
<dbReference type="GeneID" id="43644139"/>
<dbReference type="OrthoDB" id="291007at2759"/>
<protein>
    <recommendedName>
        <fullName evidence="1">H-type lectin domain-containing protein</fullName>
    </recommendedName>
</protein>
<feature type="domain" description="H-type lectin" evidence="1">
    <location>
        <begin position="382"/>
        <end position="448"/>
    </location>
</feature>
<keyword evidence="3" id="KW-1185">Reference proteome</keyword>
<dbReference type="GO" id="GO:0007155">
    <property type="term" value="P:cell adhesion"/>
    <property type="evidence" value="ECO:0007669"/>
    <property type="project" value="InterPro"/>
</dbReference>
<dbReference type="InterPro" id="IPR037221">
    <property type="entry name" value="H-type_lectin_dom_sf"/>
</dbReference>
<dbReference type="InterPro" id="IPR024079">
    <property type="entry name" value="MetalloPept_cat_dom_sf"/>
</dbReference>
<dbReference type="Proteomes" id="UP000325672">
    <property type="component" value="Unassembled WGS sequence"/>
</dbReference>
<dbReference type="GO" id="GO:0008237">
    <property type="term" value="F:metallopeptidase activity"/>
    <property type="evidence" value="ECO:0007669"/>
    <property type="project" value="InterPro"/>
</dbReference>
<name>A0A5N6SRV4_ASPPS</name>
<dbReference type="EMBL" id="ML743577">
    <property type="protein sequence ID" value="KAE8137426.1"/>
    <property type="molecule type" value="Genomic_DNA"/>
</dbReference>
<dbReference type="Gene3D" id="2.60.40.2080">
    <property type="match status" value="1"/>
</dbReference>
<dbReference type="AlphaFoldDB" id="A0A5N6SRV4"/>
<dbReference type="GO" id="GO:0030246">
    <property type="term" value="F:carbohydrate binding"/>
    <property type="evidence" value="ECO:0007669"/>
    <property type="project" value="InterPro"/>
</dbReference>
<dbReference type="SUPFAM" id="SSF141086">
    <property type="entry name" value="Agglutinin HPA-like"/>
    <property type="match status" value="1"/>
</dbReference>
<evidence type="ECO:0000259" key="1">
    <source>
        <dbReference type="Pfam" id="PF09458"/>
    </source>
</evidence>
<dbReference type="Pfam" id="PF09458">
    <property type="entry name" value="H_lectin"/>
    <property type="match status" value="1"/>
</dbReference>
<proteinExistence type="predicted"/>
<dbReference type="RefSeq" id="XP_031913489.1">
    <property type="nucleotide sequence ID" value="XM_032059929.1"/>
</dbReference>
<dbReference type="Gene3D" id="3.40.390.10">
    <property type="entry name" value="Collagenase (Catalytic Domain)"/>
    <property type="match status" value="1"/>
</dbReference>